<keyword evidence="2" id="KW-0238">DNA-binding</keyword>
<dbReference type="GO" id="GO:0006355">
    <property type="term" value="P:regulation of DNA-templated transcription"/>
    <property type="evidence" value="ECO:0007669"/>
    <property type="project" value="InterPro"/>
</dbReference>
<dbReference type="InterPro" id="IPR016032">
    <property type="entry name" value="Sig_transdc_resp-reg_C-effctor"/>
</dbReference>
<protein>
    <submittedName>
        <fullName evidence="6">Two component transcriptional regulator, LuxR family</fullName>
    </submittedName>
</protein>
<dbReference type="PANTHER" id="PTHR44688:SF16">
    <property type="entry name" value="DNA-BINDING TRANSCRIPTIONAL ACTIVATOR DEVR_DOSR"/>
    <property type="match status" value="1"/>
</dbReference>
<evidence type="ECO:0000259" key="5">
    <source>
        <dbReference type="PROSITE" id="PS50043"/>
    </source>
</evidence>
<feature type="compositionally biased region" description="Gly residues" evidence="4">
    <location>
        <begin position="44"/>
        <end position="58"/>
    </location>
</feature>
<dbReference type="SUPFAM" id="SSF46894">
    <property type="entry name" value="C-terminal effector domain of the bipartite response regulators"/>
    <property type="match status" value="1"/>
</dbReference>
<dbReference type="Pfam" id="PF00196">
    <property type="entry name" value="GerE"/>
    <property type="match status" value="1"/>
</dbReference>
<dbReference type="InterPro" id="IPR036388">
    <property type="entry name" value="WH-like_DNA-bd_sf"/>
</dbReference>
<reference evidence="6 7" key="1">
    <citation type="journal article" date="2011" name="BMC Genomics">
        <title>Genome-wide analysis of the role of GlnR in Streptomyces venezuelae provides new insights into global nitrogen regulation in actinomycetes.</title>
        <authorList>
            <person name="Pullan S.T."/>
            <person name="Bibb M.J."/>
            <person name="Merrick M."/>
        </authorList>
    </citation>
    <scope>NUCLEOTIDE SEQUENCE [LARGE SCALE GENOMIC DNA]</scope>
    <source>
        <strain evidence="7">ATCC 10712 / CBS 650.69 / DSM 40230 / JCM 4526 / NBRC 13096 / PD 04745</strain>
    </source>
</reference>
<dbReference type="PANTHER" id="PTHR44688">
    <property type="entry name" value="DNA-BINDING TRANSCRIPTIONAL ACTIVATOR DEVR_DOSR"/>
    <property type="match status" value="1"/>
</dbReference>
<dbReference type="AlphaFoldDB" id="F2RBS3"/>
<proteinExistence type="predicted"/>
<dbReference type="eggNOG" id="COG2197">
    <property type="taxonomic scope" value="Bacteria"/>
</dbReference>
<dbReference type="KEGG" id="sve:SVEN_3498"/>
<dbReference type="Gene3D" id="1.10.10.10">
    <property type="entry name" value="Winged helix-like DNA-binding domain superfamily/Winged helix DNA-binding domain"/>
    <property type="match status" value="1"/>
</dbReference>
<evidence type="ECO:0000256" key="4">
    <source>
        <dbReference type="SAM" id="MobiDB-lite"/>
    </source>
</evidence>
<dbReference type="GeneID" id="93985170"/>
<gene>
    <name evidence="6" type="ordered locus">SVEN_3498</name>
</gene>
<evidence type="ECO:0000256" key="1">
    <source>
        <dbReference type="ARBA" id="ARBA00023015"/>
    </source>
</evidence>
<dbReference type="SMART" id="SM00421">
    <property type="entry name" value="HTH_LUXR"/>
    <property type="match status" value="1"/>
</dbReference>
<evidence type="ECO:0000256" key="3">
    <source>
        <dbReference type="ARBA" id="ARBA00023163"/>
    </source>
</evidence>
<keyword evidence="1" id="KW-0805">Transcription regulation</keyword>
<evidence type="ECO:0000313" key="6">
    <source>
        <dbReference type="EMBL" id="CCA56784.1"/>
    </source>
</evidence>
<dbReference type="RefSeq" id="WP_015034699.1">
    <property type="nucleotide sequence ID" value="NC_018750.1"/>
</dbReference>
<keyword evidence="3" id="KW-0804">Transcription</keyword>
<dbReference type="CDD" id="cd06170">
    <property type="entry name" value="LuxR_C_like"/>
    <property type="match status" value="1"/>
</dbReference>
<name>F2RBS3_STRVP</name>
<dbReference type="PROSITE" id="PS50043">
    <property type="entry name" value="HTH_LUXR_2"/>
    <property type="match status" value="1"/>
</dbReference>
<dbReference type="PRINTS" id="PR00038">
    <property type="entry name" value="HTHLUXR"/>
</dbReference>
<dbReference type="Proteomes" id="UP000006854">
    <property type="component" value="Chromosome"/>
</dbReference>
<evidence type="ECO:0000313" key="7">
    <source>
        <dbReference type="Proteomes" id="UP000006854"/>
    </source>
</evidence>
<sequence>MFEIGLIHDHPLIEWAVSQALSEAPDMRVHVLSTGYGPAEDPSGSGGPDGPGGTGGPRGSVRELPERLDVLVLDRPPERATPAEAAVTRASCVLLMPSTGHLESSCPGVSGYLSERSGPVALAAAVREAAVRSRGAEREGEAAEEDATLLSVRERQVIRMLTHGLTHDQIARRLGISRHTVDTYVKRMRSKLGLGNKAELVRAAMAYGWD</sequence>
<organism evidence="6 7">
    <name type="scientific">Streptomyces venezuelae (strain ATCC 10712 / CBS 650.69 / DSM 40230 / JCM 4526 / NBRC 13096 / PD 04745)</name>
    <dbReference type="NCBI Taxonomy" id="953739"/>
    <lineage>
        <taxon>Bacteria</taxon>
        <taxon>Bacillati</taxon>
        <taxon>Actinomycetota</taxon>
        <taxon>Actinomycetes</taxon>
        <taxon>Kitasatosporales</taxon>
        <taxon>Streptomycetaceae</taxon>
        <taxon>Streptomyces</taxon>
    </lineage>
</organism>
<keyword evidence="7" id="KW-1185">Reference proteome</keyword>
<dbReference type="HOGENOM" id="CLU_1309556_0_0_11"/>
<accession>F2RBS3</accession>
<feature type="domain" description="HTH luxR-type" evidence="5">
    <location>
        <begin position="143"/>
        <end position="208"/>
    </location>
</feature>
<dbReference type="STRING" id="953739.SVEN_3498"/>
<dbReference type="PATRIC" id="fig|953739.5.peg.5721"/>
<feature type="region of interest" description="Disordered" evidence="4">
    <location>
        <begin position="33"/>
        <end position="63"/>
    </location>
</feature>
<dbReference type="GO" id="GO:0003677">
    <property type="term" value="F:DNA binding"/>
    <property type="evidence" value="ECO:0007669"/>
    <property type="project" value="UniProtKB-KW"/>
</dbReference>
<dbReference type="InterPro" id="IPR000792">
    <property type="entry name" value="Tscrpt_reg_LuxR_C"/>
</dbReference>
<dbReference type="EMBL" id="FR845719">
    <property type="protein sequence ID" value="CCA56784.1"/>
    <property type="molecule type" value="Genomic_DNA"/>
</dbReference>
<evidence type="ECO:0000256" key="2">
    <source>
        <dbReference type="ARBA" id="ARBA00023125"/>
    </source>
</evidence>